<dbReference type="PANTHER" id="PTHR30188">
    <property type="entry name" value="ABC TRANSPORTER PERMEASE PROTEIN-RELATED"/>
    <property type="match status" value="1"/>
</dbReference>
<evidence type="ECO:0000256" key="1">
    <source>
        <dbReference type="ARBA" id="ARBA00002460"/>
    </source>
</evidence>
<gene>
    <name evidence="13" type="primary">mlaE_2</name>
    <name evidence="13" type="ORF">WG78_05120</name>
</gene>
<evidence type="ECO:0000256" key="6">
    <source>
        <dbReference type="ARBA" id="ARBA00022448"/>
    </source>
</evidence>
<sequence>MRERFIAFFSGLGHPFTGALIKLGFATRFFLALLRHSPMAFIRFRLTIREIWFAGVLSVLIIAVSGLFIGMVLALQGYDTLVRFGASSSLGILVALSLVRELGPVVGALLFASRAGSAITAEIGLMKAAEQLSAMEMMAVNPMARVIAPRFWGGVISMPLLAAMFSVMGIFGGYLVGVQLLGLDPGNFWSQMQGTVDLRFDVMNGVIKSVFFGIAVSLIAVFEGFDAPPTPEGVSGATTRTVVTSALVILGLDVILTAFMFRGI</sequence>
<evidence type="ECO:0000256" key="8">
    <source>
        <dbReference type="ARBA" id="ARBA00022519"/>
    </source>
</evidence>
<keyword evidence="6" id="KW-0813">Transport</keyword>
<feature type="transmembrane region" description="Helical" evidence="12">
    <location>
        <begin position="202"/>
        <end position="222"/>
    </location>
</feature>
<keyword evidence="9 12" id="KW-0812">Transmembrane</keyword>
<dbReference type="STRING" id="857265.WG78_05120"/>
<keyword evidence="10 12" id="KW-1133">Transmembrane helix</keyword>
<comment type="caution">
    <text evidence="13">The sequence shown here is derived from an EMBL/GenBank/DDBJ whole genome shotgun (WGS) entry which is preliminary data.</text>
</comment>
<dbReference type="EMBL" id="LAQT01000003">
    <property type="protein sequence ID" value="KPC54003.1"/>
    <property type="molecule type" value="Genomic_DNA"/>
</dbReference>
<keyword evidence="7" id="KW-1003">Cell membrane</keyword>
<dbReference type="NCBIfam" id="TIGR00056">
    <property type="entry name" value="MlaE family lipid ABC transporter permease subunit"/>
    <property type="match status" value="1"/>
</dbReference>
<evidence type="ECO:0000256" key="4">
    <source>
        <dbReference type="ARBA" id="ARBA00011380"/>
    </source>
</evidence>
<keyword evidence="14" id="KW-1185">Reference proteome</keyword>
<feature type="transmembrane region" description="Helical" evidence="12">
    <location>
        <begin position="6"/>
        <end position="31"/>
    </location>
</feature>
<dbReference type="InterPro" id="IPR003453">
    <property type="entry name" value="ABC_MlaE_roteobac"/>
</dbReference>
<feature type="transmembrane region" description="Helical" evidence="12">
    <location>
        <begin position="242"/>
        <end position="261"/>
    </location>
</feature>
<comment type="similarity">
    <text evidence="3 12">Belongs to the MlaE permease family.</text>
</comment>
<evidence type="ECO:0000313" key="13">
    <source>
        <dbReference type="EMBL" id="KPC54003.1"/>
    </source>
</evidence>
<evidence type="ECO:0000256" key="9">
    <source>
        <dbReference type="ARBA" id="ARBA00022692"/>
    </source>
</evidence>
<accession>A0A0N0GQ13</accession>
<dbReference type="Proteomes" id="UP000037939">
    <property type="component" value="Unassembled WGS sequence"/>
</dbReference>
<evidence type="ECO:0000313" key="14">
    <source>
        <dbReference type="Proteomes" id="UP000037939"/>
    </source>
</evidence>
<evidence type="ECO:0000256" key="2">
    <source>
        <dbReference type="ARBA" id="ARBA00004429"/>
    </source>
</evidence>
<dbReference type="AlphaFoldDB" id="A0A0N0GQ13"/>
<dbReference type="NCBIfam" id="NF033619">
    <property type="entry name" value="perm_MlaE_1"/>
    <property type="match status" value="1"/>
</dbReference>
<dbReference type="GO" id="GO:0043190">
    <property type="term" value="C:ATP-binding cassette (ABC) transporter complex"/>
    <property type="evidence" value="ECO:0007669"/>
    <property type="project" value="InterPro"/>
</dbReference>
<evidence type="ECO:0000256" key="7">
    <source>
        <dbReference type="ARBA" id="ARBA00022475"/>
    </source>
</evidence>
<keyword evidence="8 12" id="KW-0997">Cell inner membrane</keyword>
<evidence type="ECO:0000256" key="3">
    <source>
        <dbReference type="ARBA" id="ARBA00007556"/>
    </source>
</evidence>
<protein>
    <recommendedName>
        <fullName evidence="5">Intermembrane phospholipid transport system permease protein MlaE</fullName>
    </recommendedName>
</protein>
<evidence type="ECO:0000256" key="12">
    <source>
        <dbReference type="RuleBase" id="RU362044"/>
    </source>
</evidence>
<keyword evidence="11 12" id="KW-0472">Membrane</keyword>
<evidence type="ECO:0000256" key="10">
    <source>
        <dbReference type="ARBA" id="ARBA00022989"/>
    </source>
</evidence>
<reference evidence="13 14" key="1">
    <citation type="submission" date="2015-07" db="EMBL/GenBank/DDBJ databases">
        <title>Draft genome sequence of the Amantichitinum ursilacus IGB-41, a new chitin-degrading bacterium.</title>
        <authorList>
            <person name="Kirstahler P."/>
            <person name="Guenther M."/>
            <person name="Grumaz C."/>
            <person name="Rupp S."/>
            <person name="Zibek S."/>
            <person name="Sohn K."/>
        </authorList>
    </citation>
    <scope>NUCLEOTIDE SEQUENCE [LARGE SCALE GENOMIC DNA]</scope>
    <source>
        <strain evidence="13 14">IGB-41</strain>
    </source>
</reference>
<feature type="transmembrane region" description="Helical" evidence="12">
    <location>
        <begin position="160"/>
        <end position="181"/>
    </location>
</feature>
<dbReference type="Pfam" id="PF02405">
    <property type="entry name" value="MlaE"/>
    <property type="match status" value="1"/>
</dbReference>
<dbReference type="PATRIC" id="fig|857265.3.peg.1048"/>
<dbReference type="InterPro" id="IPR053408">
    <property type="entry name" value="MlaE_Permease"/>
</dbReference>
<evidence type="ECO:0000256" key="11">
    <source>
        <dbReference type="ARBA" id="ARBA00023136"/>
    </source>
</evidence>
<comment type="function">
    <text evidence="1">Part of the ABC transporter complex MlaFEDB, which is involved in a phospholipid transport pathway that maintains lipid asymmetry in the outer membrane by retrograde trafficking of phospholipids from the outer membrane to the inner membrane. Probably responsible for the translocation of the substrate across the membrane.</text>
</comment>
<dbReference type="RefSeq" id="WP_053936719.1">
    <property type="nucleotide sequence ID" value="NZ_LAQT01000003.1"/>
</dbReference>
<dbReference type="GO" id="GO:0005548">
    <property type="term" value="F:phospholipid transporter activity"/>
    <property type="evidence" value="ECO:0007669"/>
    <property type="project" value="TreeGrafter"/>
</dbReference>
<evidence type="ECO:0000256" key="5">
    <source>
        <dbReference type="ARBA" id="ARBA00020857"/>
    </source>
</evidence>
<name>A0A0N0GQ13_9NEIS</name>
<proteinExistence type="inferred from homology"/>
<dbReference type="PANTHER" id="PTHR30188:SF4">
    <property type="entry name" value="PROTEIN TRIGALACTOSYLDIACYLGLYCEROL 1, CHLOROPLASTIC"/>
    <property type="match status" value="1"/>
</dbReference>
<comment type="subcellular location">
    <subcellularLocation>
        <location evidence="2 12">Cell inner membrane</location>
        <topology evidence="2 12">Multi-pass membrane protein</topology>
    </subcellularLocation>
</comment>
<comment type="subunit">
    <text evidence="4">The complex is composed of two ATP-binding proteins (MlaF), two transmembrane proteins (MlaE), two cytoplasmic solute-binding proteins (MlaB) and six periplasmic solute-binding proteins (MlaD).</text>
</comment>
<organism evidence="13 14">
    <name type="scientific">Amantichitinum ursilacus</name>
    <dbReference type="NCBI Taxonomy" id="857265"/>
    <lineage>
        <taxon>Bacteria</taxon>
        <taxon>Pseudomonadati</taxon>
        <taxon>Pseudomonadota</taxon>
        <taxon>Betaproteobacteria</taxon>
        <taxon>Neisseriales</taxon>
        <taxon>Chitinibacteraceae</taxon>
        <taxon>Amantichitinum</taxon>
    </lineage>
</organism>
<feature type="transmembrane region" description="Helical" evidence="12">
    <location>
        <begin position="51"/>
        <end position="75"/>
    </location>
</feature>
<dbReference type="InterPro" id="IPR030802">
    <property type="entry name" value="Permease_MalE"/>
</dbReference>